<comment type="caution">
    <text evidence="2">The sequence shown here is derived from an EMBL/GenBank/DDBJ whole genome shotgun (WGS) entry which is preliminary data.</text>
</comment>
<keyword evidence="3" id="KW-1185">Reference proteome</keyword>
<organism evidence="2 3">
    <name type="scientific">Phtheirospermum japonicum</name>
    <dbReference type="NCBI Taxonomy" id="374723"/>
    <lineage>
        <taxon>Eukaryota</taxon>
        <taxon>Viridiplantae</taxon>
        <taxon>Streptophyta</taxon>
        <taxon>Embryophyta</taxon>
        <taxon>Tracheophyta</taxon>
        <taxon>Spermatophyta</taxon>
        <taxon>Magnoliopsida</taxon>
        <taxon>eudicotyledons</taxon>
        <taxon>Gunneridae</taxon>
        <taxon>Pentapetalae</taxon>
        <taxon>asterids</taxon>
        <taxon>lamiids</taxon>
        <taxon>Lamiales</taxon>
        <taxon>Orobanchaceae</taxon>
        <taxon>Orobanchaceae incertae sedis</taxon>
        <taxon>Phtheirospermum</taxon>
    </lineage>
</organism>
<evidence type="ECO:0000313" key="2">
    <source>
        <dbReference type="EMBL" id="GFP96615.1"/>
    </source>
</evidence>
<reference evidence="2" key="1">
    <citation type="submission" date="2020-07" db="EMBL/GenBank/DDBJ databases">
        <title>Ethylene signaling mediates host invasion by parasitic plants.</title>
        <authorList>
            <person name="Yoshida S."/>
        </authorList>
    </citation>
    <scope>NUCLEOTIDE SEQUENCE</scope>
    <source>
        <strain evidence="2">Okayama</strain>
    </source>
</reference>
<proteinExistence type="predicted"/>
<dbReference type="OrthoDB" id="1649181at2759"/>
<evidence type="ECO:0000256" key="1">
    <source>
        <dbReference type="SAM" id="MobiDB-lite"/>
    </source>
</evidence>
<accession>A0A830CNI7</accession>
<sequence length="125" mass="14715">MDFRSIDEYEEEYDVFYDELRRQVLQLTADDEDVHESETKTRNVAEARKQGPLLLYGPNRPRSYYYDWPGIKEDCGAAPAWMLSLWRSGNGTGVFIPQPGMKSNRSRRKKNFEREITYRPVARTS</sequence>
<evidence type="ECO:0000313" key="3">
    <source>
        <dbReference type="Proteomes" id="UP000653305"/>
    </source>
</evidence>
<protein>
    <submittedName>
        <fullName evidence="2">Uncharacterized protein</fullName>
    </submittedName>
</protein>
<dbReference type="AlphaFoldDB" id="A0A830CNI7"/>
<gene>
    <name evidence="2" type="ORF">PHJA_001805600</name>
</gene>
<name>A0A830CNI7_9LAMI</name>
<dbReference type="EMBL" id="BMAC01000448">
    <property type="protein sequence ID" value="GFP96615.1"/>
    <property type="molecule type" value="Genomic_DNA"/>
</dbReference>
<dbReference type="PANTHER" id="PTHR34956">
    <property type="entry name" value="OS05G0397300 PROTEIN"/>
    <property type="match status" value="1"/>
</dbReference>
<feature type="region of interest" description="Disordered" evidence="1">
    <location>
        <begin position="96"/>
        <end position="125"/>
    </location>
</feature>
<dbReference type="PANTHER" id="PTHR34956:SF1">
    <property type="entry name" value="DUF4005 DOMAIN-CONTAINING PROTEIN"/>
    <property type="match status" value="1"/>
</dbReference>
<dbReference type="Proteomes" id="UP000653305">
    <property type="component" value="Unassembled WGS sequence"/>
</dbReference>